<dbReference type="AlphaFoldDB" id="A0A1T4YXA0"/>
<accession>A0A1T4YXA0</accession>
<dbReference type="PANTHER" id="PTHR33639">
    <property type="entry name" value="THIOL-DISULFIDE OXIDOREDUCTASE DCC"/>
    <property type="match status" value="1"/>
</dbReference>
<dbReference type="Pfam" id="PF04134">
    <property type="entry name" value="DCC1-like"/>
    <property type="match status" value="1"/>
</dbReference>
<proteinExistence type="predicted"/>
<protein>
    <submittedName>
        <fullName evidence="1">Predicted thiol-disulfide oxidoreductase YuxK, DCC family</fullName>
    </submittedName>
</protein>
<dbReference type="PANTHER" id="PTHR33639:SF2">
    <property type="entry name" value="DUF393 DOMAIN-CONTAINING PROTEIN"/>
    <property type="match status" value="1"/>
</dbReference>
<dbReference type="Proteomes" id="UP000190042">
    <property type="component" value="Unassembled WGS sequence"/>
</dbReference>
<organism evidence="1 2">
    <name type="scientific">Sporosarcina newyorkensis</name>
    <dbReference type="NCBI Taxonomy" id="759851"/>
    <lineage>
        <taxon>Bacteria</taxon>
        <taxon>Bacillati</taxon>
        <taxon>Bacillota</taxon>
        <taxon>Bacilli</taxon>
        <taxon>Bacillales</taxon>
        <taxon>Caryophanaceae</taxon>
        <taxon>Sporosarcina</taxon>
    </lineage>
</organism>
<dbReference type="EMBL" id="FUYJ01000010">
    <property type="protein sequence ID" value="SKB05875.1"/>
    <property type="molecule type" value="Genomic_DNA"/>
</dbReference>
<keyword evidence="2" id="KW-1185">Reference proteome</keyword>
<gene>
    <name evidence="1" type="ORF">SAMN04244570_0017</name>
</gene>
<dbReference type="InterPro" id="IPR052927">
    <property type="entry name" value="DCC_oxidoreductase"/>
</dbReference>
<dbReference type="GO" id="GO:0015035">
    <property type="term" value="F:protein-disulfide reductase activity"/>
    <property type="evidence" value="ECO:0007669"/>
    <property type="project" value="InterPro"/>
</dbReference>
<name>A0A1T4YXA0_9BACL</name>
<reference evidence="2" key="1">
    <citation type="submission" date="2017-02" db="EMBL/GenBank/DDBJ databases">
        <authorList>
            <person name="Varghese N."/>
            <person name="Submissions S."/>
        </authorList>
    </citation>
    <scope>NUCLEOTIDE SEQUENCE [LARGE SCALE GENOMIC DNA]</scope>
    <source>
        <strain evidence="2">DSM 23966</strain>
    </source>
</reference>
<evidence type="ECO:0000313" key="1">
    <source>
        <dbReference type="EMBL" id="SKB05875.1"/>
    </source>
</evidence>
<sequence length="133" mass="15552">MNRNRIVLFDGECNFCDASVQFIIKRDPYRYFSFASLQDDVGKELRKQYQIPDNVDSLVLIENGKAYTKSSAALRIAKKLDGLWHLAFLFIVVPSAIRNRAYDYIATNRYKWFGKKELSCMLPTPEERQRFIA</sequence>
<evidence type="ECO:0000313" key="2">
    <source>
        <dbReference type="Proteomes" id="UP000190042"/>
    </source>
</evidence>
<dbReference type="RefSeq" id="WP_009499096.1">
    <property type="nucleotide sequence ID" value="NZ_FUYJ01000010.1"/>
</dbReference>
<dbReference type="InterPro" id="IPR007263">
    <property type="entry name" value="DCC1-like"/>
</dbReference>